<organism evidence="1 2">
    <name type="scientific">Meloidogyne graminicola</name>
    <dbReference type="NCBI Taxonomy" id="189291"/>
    <lineage>
        <taxon>Eukaryota</taxon>
        <taxon>Metazoa</taxon>
        <taxon>Ecdysozoa</taxon>
        <taxon>Nematoda</taxon>
        <taxon>Chromadorea</taxon>
        <taxon>Rhabditida</taxon>
        <taxon>Tylenchina</taxon>
        <taxon>Tylenchomorpha</taxon>
        <taxon>Tylenchoidea</taxon>
        <taxon>Meloidogynidae</taxon>
        <taxon>Meloidogyninae</taxon>
        <taxon>Meloidogyne</taxon>
    </lineage>
</organism>
<sequence length="227" mass="26527">LRSVPITNLFSSPDDQSIELSIELINIIKPLKINYEPGFYKFIKGELPIYSDCETIKQFSKGKVNCNYFYERNNVDNECYNILNPKNEINEKSFTERIEKVLNCVLNYCLNKNRIQDRSIGLIQKIFKKIFGSELSNKWWIGEDKAEHIVIITNNEVIGIISQLITGQWIDVEPFSITKFIEFETNEEASTSSPSYKKFRIIQESNIKHLGPIKEKINENKSNNFQW</sequence>
<protein>
    <submittedName>
        <fullName evidence="1">Uncharacterized protein</fullName>
    </submittedName>
</protein>
<comment type="caution">
    <text evidence="1">The sequence shown here is derived from an EMBL/GenBank/DDBJ whole genome shotgun (WGS) entry which is preliminary data.</text>
</comment>
<name>A0A8S9ZRK2_9BILA</name>
<dbReference type="OrthoDB" id="10525564at2759"/>
<reference evidence="1" key="1">
    <citation type="journal article" date="2020" name="Ecol. Evol.">
        <title>Genome structure and content of the rice root-knot nematode (Meloidogyne graminicola).</title>
        <authorList>
            <person name="Phan N.T."/>
            <person name="Danchin E.G.J."/>
            <person name="Klopp C."/>
            <person name="Perfus-Barbeoch L."/>
            <person name="Kozlowski D.K."/>
            <person name="Koutsovoulos G.D."/>
            <person name="Lopez-Roques C."/>
            <person name="Bouchez O."/>
            <person name="Zahm M."/>
            <person name="Besnard G."/>
            <person name="Bellafiore S."/>
        </authorList>
    </citation>
    <scope>NUCLEOTIDE SEQUENCE</scope>
    <source>
        <strain evidence="1">VN-18</strain>
    </source>
</reference>
<proteinExistence type="predicted"/>
<dbReference type="EMBL" id="JABEBT010000036">
    <property type="protein sequence ID" value="KAF7635896.1"/>
    <property type="molecule type" value="Genomic_DNA"/>
</dbReference>
<feature type="non-terminal residue" evidence="1">
    <location>
        <position position="1"/>
    </location>
</feature>
<gene>
    <name evidence="1" type="ORF">Mgra_00004615</name>
</gene>
<dbReference type="AlphaFoldDB" id="A0A8S9ZRK2"/>
<feature type="non-terminal residue" evidence="1">
    <location>
        <position position="227"/>
    </location>
</feature>
<evidence type="ECO:0000313" key="2">
    <source>
        <dbReference type="Proteomes" id="UP000605970"/>
    </source>
</evidence>
<keyword evidence="2" id="KW-1185">Reference proteome</keyword>
<evidence type="ECO:0000313" key="1">
    <source>
        <dbReference type="EMBL" id="KAF7635896.1"/>
    </source>
</evidence>
<dbReference type="Proteomes" id="UP000605970">
    <property type="component" value="Unassembled WGS sequence"/>
</dbReference>
<accession>A0A8S9ZRK2</accession>